<dbReference type="EMBL" id="VLKL01000006">
    <property type="protein sequence ID" value="TWI06651.1"/>
    <property type="molecule type" value="Genomic_DNA"/>
</dbReference>
<evidence type="ECO:0000313" key="3">
    <source>
        <dbReference type="Proteomes" id="UP000317176"/>
    </source>
</evidence>
<dbReference type="PANTHER" id="PTHR42815">
    <property type="entry name" value="FAD-BINDING, PUTATIVE (AFU_ORTHOLOGUE AFUA_6G07600)-RELATED"/>
    <property type="match status" value="1"/>
</dbReference>
<organism evidence="2 3">
    <name type="scientific">Bradyrhizobium daqingense</name>
    <dbReference type="NCBI Taxonomy" id="993502"/>
    <lineage>
        <taxon>Bacteria</taxon>
        <taxon>Pseudomonadati</taxon>
        <taxon>Pseudomonadota</taxon>
        <taxon>Alphaproteobacteria</taxon>
        <taxon>Hyphomicrobiales</taxon>
        <taxon>Nitrobacteraceae</taxon>
        <taxon>Bradyrhizobium</taxon>
    </lineage>
</organism>
<dbReference type="OrthoDB" id="9790331at2"/>
<evidence type="ECO:0000313" key="2">
    <source>
        <dbReference type="EMBL" id="TWI06651.1"/>
    </source>
</evidence>
<keyword evidence="3" id="KW-1185">Reference proteome</keyword>
<name>A0A562LGC0_9BRAD</name>
<protein>
    <recommendedName>
        <fullName evidence="1">Pyridoxamine 5'-phosphate oxidase N-terminal domain-containing protein</fullName>
    </recommendedName>
</protein>
<gene>
    <name evidence="2" type="ORF">IQ17_02866</name>
</gene>
<dbReference type="Proteomes" id="UP000317176">
    <property type="component" value="Unassembled WGS sequence"/>
</dbReference>
<dbReference type="RefSeq" id="WP_145632348.1">
    <property type="nucleotide sequence ID" value="NZ_CP088014.1"/>
</dbReference>
<dbReference type="Gene3D" id="2.30.110.10">
    <property type="entry name" value="Electron Transport, Fmn-binding Protein, Chain A"/>
    <property type="match status" value="1"/>
</dbReference>
<evidence type="ECO:0000259" key="1">
    <source>
        <dbReference type="Pfam" id="PF01243"/>
    </source>
</evidence>
<accession>A0A562LGC0</accession>
<dbReference type="InterPro" id="IPR011576">
    <property type="entry name" value="Pyridox_Oxase_N"/>
</dbReference>
<dbReference type="InterPro" id="IPR024029">
    <property type="entry name" value="Pyridox_Oxase_FMN-dep"/>
</dbReference>
<feature type="domain" description="Pyridoxamine 5'-phosphate oxidase N-terminal" evidence="1">
    <location>
        <begin position="36"/>
        <end position="155"/>
    </location>
</feature>
<dbReference type="Pfam" id="PF01243">
    <property type="entry name" value="PNPOx_N"/>
    <property type="match status" value="1"/>
</dbReference>
<dbReference type="InterPro" id="IPR012349">
    <property type="entry name" value="Split_barrel_FMN-bd"/>
</dbReference>
<dbReference type="NCBIfam" id="TIGR04025">
    <property type="entry name" value="PPOX_FMN_DR2398"/>
    <property type="match status" value="1"/>
</dbReference>
<proteinExistence type="predicted"/>
<reference evidence="2 3" key="1">
    <citation type="journal article" date="2015" name="Stand. Genomic Sci.">
        <title>Genomic Encyclopedia of Bacterial and Archaeal Type Strains, Phase III: the genomes of soil and plant-associated and newly described type strains.</title>
        <authorList>
            <person name="Whitman W.B."/>
            <person name="Woyke T."/>
            <person name="Klenk H.P."/>
            <person name="Zhou Y."/>
            <person name="Lilburn T.G."/>
            <person name="Beck B.J."/>
            <person name="De Vos P."/>
            <person name="Vandamme P."/>
            <person name="Eisen J.A."/>
            <person name="Garrity G."/>
            <person name="Hugenholtz P."/>
            <person name="Kyrpides N.C."/>
        </authorList>
    </citation>
    <scope>NUCLEOTIDE SEQUENCE [LARGE SCALE GENOMIC DNA]</scope>
    <source>
        <strain evidence="2 3">CGMCC 1.10947</strain>
    </source>
</reference>
<dbReference type="PANTHER" id="PTHR42815:SF2">
    <property type="entry name" value="FAD-BINDING, PUTATIVE (AFU_ORTHOLOGUE AFUA_6G07600)-RELATED"/>
    <property type="match status" value="1"/>
</dbReference>
<dbReference type="SUPFAM" id="SSF50475">
    <property type="entry name" value="FMN-binding split barrel"/>
    <property type="match status" value="1"/>
</dbReference>
<dbReference type="AlphaFoldDB" id="A0A562LGC0"/>
<comment type="caution">
    <text evidence="2">The sequence shown here is derived from an EMBL/GenBank/DDBJ whole genome shotgun (WGS) entry which is preliminary data.</text>
</comment>
<sequence>MSKRFDEVIATQERLRELSDLPSFRANNKVIDHVDEICRRFIAACPFVLVASRGADGHIDVSPKGDPAGFVAVLDDRTLAIPDRRGNNRLDTFENLLVHPEIGLLFMIPGHGDTLRISGTGTVVRDGALQARLAVEGKPPNLILVIEINEVFLHCPKCIARSKLWSPGHWPNRSSLPSLAHAIVTHARSGETEAEVQAVIDHGLANLY</sequence>